<organism evidence="2 3">
    <name type="scientific">Lonchura striata</name>
    <name type="common">white-rumped munia</name>
    <dbReference type="NCBI Taxonomy" id="40157"/>
    <lineage>
        <taxon>Eukaryota</taxon>
        <taxon>Metazoa</taxon>
        <taxon>Chordata</taxon>
        <taxon>Craniata</taxon>
        <taxon>Vertebrata</taxon>
        <taxon>Euteleostomi</taxon>
        <taxon>Archelosauria</taxon>
        <taxon>Archosauria</taxon>
        <taxon>Dinosauria</taxon>
        <taxon>Saurischia</taxon>
        <taxon>Theropoda</taxon>
        <taxon>Coelurosauria</taxon>
        <taxon>Aves</taxon>
        <taxon>Neognathae</taxon>
        <taxon>Neoaves</taxon>
        <taxon>Telluraves</taxon>
        <taxon>Australaves</taxon>
        <taxon>Passeriformes</taxon>
        <taxon>Passeroidea</taxon>
        <taxon>Estrildidae</taxon>
        <taxon>Estrildinae</taxon>
        <taxon>Lonchura</taxon>
    </lineage>
</organism>
<sequence>MGSTCPQEALSHGWGWWSRATRRRRRRGEPSSPCGRGFMGSVSIAQPGYCCPLFPGKQWCERCRVSPSGALLPSRDMRPRSSPVRTWQPLRGRDVSGSSVRAMQPSS</sequence>
<comment type="caution">
    <text evidence="2">The sequence shown here is derived from an EMBL/GenBank/DDBJ whole genome shotgun (WGS) entry which is preliminary data.</text>
</comment>
<dbReference type="Proteomes" id="UP000197619">
    <property type="component" value="Unassembled WGS sequence"/>
</dbReference>
<evidence type="ECO:0000313" key="3">
    <source>
        <dbReference type="Proteomes" id="UP000197619"/>
    </source>
</evidence>
<keyword evidence="3" id="KW-1185">Reference proteome</keyword>
<dbReference type="AlphaFoldDB" id="A0A218UMV2"/>
<feature type="region of interest" description="Disordered" evidence="1">
    <location>
        <begin position="69"/>
        <end position="107"/>
    </location>
</feature>
<evidence type="ECO:0000313" key="2">
    <source>
        <dbReference type="EMBL" id="OWK55053.1"/>
    </source>
</evidence>
<feature type="compositionally biased region" description="Polar residues" evidence="1">
    <location>
        <begin position="96"/>
        <end position="107"/>
    </location>
</feature>
<proteinExistence type="predicted"/>
<reference evidence="2 3" key="1">
    <citation type="submission" date="2017-05" db="EMBL/GenBank/DDBJ databases">
        <title>Genome of assembly of the Bengalese finch, Lonchura striata domestica.</title>
        <authorList>
            <person name="Colquitt B.M."/>
            <person name="Brainard M.S."/>
        </authorList>
    </citation>
    <scope>NUCLEOTIDE SEQUENCE [LARGE SCALE GENOMIC DNA]</scope>
    <source>
        <strain evidence="2">White83orange57</strain>
    </source>
</reference>
<gene>
    <name evidence="2" type="ORF">RLOC_00007042</name>
</gene>
<protein>
    <submittedName>
        <fullName evidence="2">Uncharacterized protein</fullName>
    </submittedName>
</protein>
<dbReference type="EMBL" id="MUZQ01000219">
    <property type="protein sequence ID" value="OWK55053.1"/>
    <property type="molecule type" value="Genomic_DNA"/>
</dbReference>
<accession>A0A218UMV2</accession>
<name>A0A218UMV2_9PASE</name>
<feature type="non-terminal residue" evidence="2">
    <location>
        <position position="107"/>
    </location>
</feature>
<evidence type="ECO:0000256" key="1">
    <source>
        <dbReference type="SAM" id="MobiDB-lite"/>
    </source>
</evidence>